<sequence>MPSPHPRIVRGVDAHAHIFSPDLPMVPERRYSPDYEAPVAQYLAHLDRHGLSHGMLVQPSFLGTDNGYMLAALRQYGERLRGTAVVEPEIDEAGLDELQQAGVVSIRLNLIGRTLDDYGSARWQRLFARLVERRWSLEIQRGAEDLGAILPTIQASGVSVVIDHFGLPKGPLDATVPEHRALLDGLAEGRLWVKLSAAYRSALSEAGAQASLETMRQVRGGLDRFVWGSDWPHTRFETHTDYDEQFALLQRLLPDADDRQQVLVNNPARLFGLDGVR</sequence>
<dbReference type="EMBL" id="CP043420">
    <property type="protein sequence ID" value="QEL12414.1"/>
    <property type="molecule type" value="Genomic_DNA"/>
</dbReference>
<dbReference type="KEGG" id="kuy:FY550_15545"/>
<dbReference type="Pfam" id="PF04909">
    <property type="entry name" value="Amidohydro_2"/>
    <property type="match status" value="1"/>
</dbReference>
<name>A0A1S1NUY7_9GAMM</name>
<protein>
    <submittedName>
        <fullName evidence="1">Amidohydrolase family protein</fullName>
    </submittedName>
</protein>
<dbReference type="OrthoDB" id="9787654at2"/>
<dbReference type="PANTHER" id="PTHR35563:SF2">
    <property type="entry name" value="BARREL METAL-DEPENDENT HYDROLASE, PUTATIVE (AFU_ORTHOLOGUE AFUA_1G16240)-RELATED"/>
    <property type="match status" value="1"/>
</dbReference>
<dbReference type="STRING" id="657387.BH688_11720"/>
<dbReference type="SUPFAM" id="SSF51556">
    <property type="entry name" value="Metallo-dependent hydrolases"/>
    <property type="match status" value="1"/>
</dbReference>
<dbReference type="PANTHER" id="PTHR35563">
    <property type="entry name" value="BARREL METAL-DEPENDENT HYDROLASE, PUTATIVE (AFU_ORTHOLOGUE AFUA_1G16240)-RELATED"/>
    <property type="match status" value="1"/>
</dbReference>
<proteinExistence type="predicted"/>
<organism evidence="1 2">
    <name type="scientific">Kushneria phosphatilytica</name>
    <dbReference type="NCBI Taxonomy" id="657387"/>
    <lineage>
        <taxon>Bacteria</taxon>
        <taxon>Pseudomonadati</taxon>
        <taxon>Pseudomonadota</taxon>
        <taxon>Gammaproteobacteria</taxon>
        <taxon>Oceanospirillales</taxon>
        <taxon>Halomonadaceae</taxon>
        <taxon>Kushneria</taxon>
    </lineage>
</organism>
<gene>
    <name evidence="1" type="ORF">FY550_15545</name>
</gene>
<dbReference type="Gene3D" id="3.20.20.140">
    <property type="entry name" value="Metal-dependent hydrolases"/>
    <property type="match status" value="1"/>
</dbReference>
<dbReference type="AlphaFoldDB" id="A0A1S1NUY7"/>
<dbReference type="InterPro" id="IPR052358">
    <property type="entry name" value="Aro_Compnd_Degr_Hydrolases"/>
</dbReference>
<dbReference type="RefSeq" id="WP_070979763.1">
    <property type="nucleotide sequence ID" value="NZ_CP043420.1"/>
</dbReference>
<dbReference type="Proteomes" id="UP000322553">
    <property type="component" value="Chromosome"/>
</dbReference>
<evidence type="ECO:0000313" key="2">
    <source>
        <dbReference type="Proteomes" id="UP000322553"/>
    </source>
</evidence>
<keyword evidence="1" id="KW-0378">Hydrolase</keyword>
<keyword evidence="2" id="KW-1185">Reference proteome</keyword>
<dbReference type="GO" id="GO:0016787">
    <property type="term" value="F:hydrolase activity"/>
    <property type="evidence" value="ECO:0007669"/>
    <property type="project" value="UniProtKB-KW"/>
</dbReference>
<evidence type="ECO:0000313" key="1">
    <source>
        <dbReference type="EMBL" id="QEL12414.1"/>
    </source>
</evidence>
<dbReference type="InterPro" id="IPR006680">
    <property type="entry name" value="Amidohydro-rel"/>
</dbReference>
<accession>A0A1S1NUY7</accession>
<dbReference type="InterPro" id="IPR032466">
    <property type="entry name" value="Metal_Hydrolase"/>
</dbReference>
<reference evidence="1 2" key="1">
    <citation type="submission" date="2019-08" db="EMBL/GenBank/DDBJ databases">
        <title>Complete genome sequence of Kushneria sp. YCWA18, a halophilic phosphate-solubilizing bacterium isolated from Daqiao saltern in China.</title>
        <authorList>
            <person name="Du G.-X."/>
            <person name="Qu L.-Y."/>
        </authorList>
    </citation>
    <scope>NUCLEOTIDE SEQUENCE [LARGE SCALE GENOMIC DNA]</scope>
    <source>
        <strain evidence="1 2">YCWA18</strain>
    </source>
</reference>